<keyword evidence="2" id="KW-0521">NADP</keyword>
<dbReference type="AlphaFoldDB" id="A0A6A7G4T2"/>
<evidence type="ECO:0000256" key="3">
    <source>
        <dbReference type="ARBA" id="ARBA00023002"/>
    </source>
</evidence>
<dbReference type="PRINTS" id="PR00081">
    <property type="entry name" value="GDHRDH"/>
</dbReference>
<keyword evidence="3" id="KW-0560">Oxidoreductase</keyword>
<evidence type="ECO:0000313" key="5">
    <source>
        <dbReference type="EMBL" id="LAC25464.1"/>
    </source>
</evidence>
<evidence type="ECO:0000256" key="2">
    <source>
        <dbReference type="ARBA" id="ARBA00022857"/>
    </source>
</evidence>
<proteinExistence type="evidence at transcript level"/>
<dbReference type="Pfam" id="PF00106">
    <property type="entry name" value="adh_short"/>
    <property type="match status" value="1"/>
</dbReference>
<dbReference type="InterPro" id="IPR020904">
    <property type="entry name" value="Sc_DH/Rdtase_CS"/>
</dbReference>
<protein>
    <submittedName>
        <fullName evidence="5">Nadph-dependent carbonyl reductase family protein</fullName>
    </submittedName>
</protein>
<dbReference type="PANTHER" id="PTHR43963:SF6">
    <property type="entry name" value="CHAIN DEHYDROGENASE FAMILY PROTEIN, PUTATIVE (AFU_ORTHOLOGUE AFUA_3G15350)-RELATED"/>
    <property type="match status" value="1"/>
</dbReference>
<dbReference type="Gene3D" id="3.40.50.720">
    <property type="entry name" value="NAD(P)-binding Rossmann-like Domain"/>
    <property type="match status" value="1"/>
</dbReference>
<dbReference type="PANTHER" id="PTHR43963">
    <property type="entry name" value="CARBONYL REDUCTASE 1-RELATED"/>
    <property type="match status" value="1"/>
</dbReference>
<evidence type="ECO:0000256" key="1">
    <source>
        <dbReference type="ARBA" id="ARBA00006484"/>
    </source>
</evidence>
<dbReference type="EMBL" id="IACT01006330">
    <property type="protein sequence ID" value="LAC25464.1"/>
    <property type="molecule type" value="mRNA"/>
</dbReference>
<dbReference type="PRINTS" id="PR00080">
    <property type="entry name" value="SDRFAMILY"/>
</dbReference>
<dbReference type="SUPFAM" id="SSF51735">
    <property type="entry name" value="NAD(P)-binding Rossmann-fold domains"/>
    <property type="match status" value="1"/>
</dbReference>
<dbReference type="InterPro" id="IPR036291">
    <property type="entry name" value="NAD(P)-bd_dom_sf"/>
</dbReference>
<reference evidence="5" key="1">
    <citation type="submission" date="2017-11" db="EMBL/GenBank/DDBJ databases">
        <title>The sensing device of the deep-sea amphipod.</title>
        <authorList>
            <person name="Kobayashi H."/>
            <person name="Nagahama T."/>
            <person name="Arai W."/>
            <person name="Sasagawa Y."/>
            <person name="Umeda M."/>
            <person name="Hayashi T."/>
            <person name="Nikaido I."/>
            <person name="Watanabe H."/>
            <person name="Oguri K."/>
            <person name="Kitazato H."/>
            <person name="Fujioka K."/>
            <person name="Kido Y."/>
            <person name="Takami H."/>
        </authorList>
    </citation>
    <scope>NUCLEOTIDE SEQUENCE</scope>
    <source>
        <tissue evidence="5">Whole body</tissue>
    </source>
</reference>
<name>A0A6A7G4T2_9CRUS</name>
<dbReference type="InterPro" id="IPR002347">
    <property type="entry name" value="SDR_fam"/>
</dbReference>
<dbReference type="GO" id="GO:0016491">
    <property type="term" value="F:oxidoreductase activity"/>
    <property type="evidence" value="ECO:0007669"/>
    <property type="project" value="UniProtKB-KW"/>
</dbReference>
<dbReference type="PROSITE" id="PS00061">
    <property type="entry name" value="ADH_SHORT"/>
    <property type="match status" value="1"/>
</dbReference>
<accession>A0A6A7G4T2</accession>
<evidence type="ECO:0000256" key="4">
    <source>
        <dbReference type="RuleBase" id="RU000363"/>
    </source>
</evidence>
<comment type="similarity">
    <text evidence="1 4">Belongs to the short-chain dehydrogenases/reductases (SDR) family.</text>
</comment>
<sequence length="268" mass="29527">MFNVVVTGGNKGIGYEICRQLVGRSSTHVVLCSRDRPRGENAIEQIKKSEQFGSKSKISLLLLDLDDSKSIEDAAKTVESQFGLVDILVNNGARAVWGTDFNADIVRTTLNTNFFGLKLTSEKFLPLIRPGGRIVNLSSMVSQFSFRQMSESIRSKFLADDLTMDGLVSSLEEYCLRVEKGDWKEKGWPTNGYGISKVGVSMLTRIYARDNPDLLINCCCPGSVKTAMNRKGTKTVAEGAATPLHLAIGDLQGISGKFWSNLLVEDWF</sequence>
<organism evidence="5">
    <name type="scientific">Hirondellea gigas</name>
    <dbReference type="NCBI Taxonomy" id="1518452"/>
    <lineage>
        <taxon>Eukaryota</taxon>
        <taxon>Metazoa</taxon>
        <taxon>Ecdysozoa</taxon>
        <taxon>Arthropoda</taxon>
        <taxon>Crustacea</taxon>
        <taxon>Multicrustacea</taxon>
        <taxon>Malacostraca</taxon>
        <taxon>Eumalacostraca</taxon>
        <taxon>Peracarida</taxon>
        <taxon>Amphipoda</taxon>
        <taxon>Amphilochidea</taxon>
        <taxon>Lysianassida</taxon>
        <taxon>Lysianassidira</taxon>
        <taxon>Lysianassoidea</taxon>
        <taxon>Lysianassidae</taxon>
        <taxon>Hirondellea</taxon>
    </lineage>
</organism>